<dbReference type="InterPro" id="IPR012902">
    <property type="entry name" value="N_methyl_site"/>
</dbReference>
<dbReference type="Gene3D" id="3.30.700.10">
    <property type="entry name" value="Glycoprotein, Type 4 Pilin"/>
    <property type="match status" value="1"/>
</dbReference>
<keyword evidence="1" id="KW-1133">Transmembrane helix</keyword>
<dbReference type="EMBL" id="QUOV01000001">
    <property type="protein sequence ID" value="REL34886.1"/>
    <property type="molecule type" value="Genomic_DNA"/>
</dbReference>
<name>A0A3E0UDA9_9GAMM</name>
<evidence type="ECO:0000313" key="2">
    <source>
        <dbReference type="EMBL" id="REL34886.1"/>
    </source>
</evidence>
<feature type="transmembrane region" description="Helical" evidence="1">
    <location>
        <begin position="19"/>
        <end position="38"/>
    </location>
</feature>
<dbReference type="AlphaFoldDB" id="A0A3E0UDA9"/>
<reference evidence="2 3" key="1">
    <citation type="submission" date="2018-08" db="EMBL/GenBank/DDBJ databases">
        <title>Thalassotalea euphylliae genome.</title>
        <authorList>
            <person name="Summers S."/>
            <person name="Rice S.A."/>
            <person name="Freckelton M.L."/>
            <person name="Nedved B.T."/>
            <person name="Hadfield M.G."/>
        </authorList>
    </citation>
    <scope>NUCLEOTIDE SEQUENCE [LARGE SCALE GENOMIC DNA]</scope>
    <source>
        <strain evidence="2 3">H2</strain>
    </source>
</reference>
<evidence type="ECO:0000313" key="3">
    <source>
        <dbReference type="Proteomes" id="UP000256999"/>
    </source>
</evidence>
<keyword evidence="1" id="KW-0812">Transmembrane</keyword>
<dbReference type="PROSITE" id="PS00409">
    <property type="entry name" value="PROKAR_NTER_METHYL"/>
    <property type="match status" value="1"/>
</dbReference>
<dbReference type="Pfam" id="PF07963">
    <property type="entry name" value="N_methyl"/>
    <property type="match status" value="1"/>
</dbReference>
<organism evidence="2 3">
    <name type="scientific">Thalassotalea euphylliae</name>
    <dbReference type="NCBI Taxonomy" id="1655234"/>
    <lineage>
        <taxon>Bacteria</taxon>
        <taxon>Pseudomonadati</taxon>
        <taxon>Pseudomonadota</taxon>
        <taxon>Gammaproteobacteria</taxon>
        <taxon>Alteromonadales</taxon>
        <taxon>Colwelliaceae</taxon>
        <taxon>Thalassotalea</taxon>
    </lineage>
</organism>
<dbReference type="Proteomes" id="UP000256999">
    <property type="component" value="Unassembled WGS sequence"/>
</dbReference>
<comment type="caution">
    <text evidence="2">The sequence shown here is derived from an EMBL/GenBank/DDBJ whole genome shotgun (WGS) entry which is preliminary data.</text>
</comment>
<keyword evidence="1" id="KW-0472">Membrane</keyword>
<dbReference type="NCBIfam" id="TIGR02532">
    <property type="entry name" value="IV_pilin_GFxxxE"/>
    <property type="match status" value="1"/>
</dbReference>
<proteinExistence type="predicted"/>
<dbReference type="InterPro" id="IPR045584">
    <property type="entry name" value="Pilin-like"/>
</dbReference>
<accession>A0A3E0UDA9</accession>
<protein>
    <submittedName>
        <fullName evidence="2">Prepilin-type N-terminal cleavage/methylation domain-containing protein</fullName>
    </submittedName>
</protein>
<evidence type="ECO:0000256" key="1">
    <source>
        <dbReference type="SAM" id="Phobius"/>
    </source>
</evidence>
<sequence length="137" mass="15463">MTNYNSCQLRSRGYTLIELLVVIAIVASLIGLVGPLTIDSVAKYQSRVQVTEVKSLFSKYSTLAFLRGEQVRLVINGNSISRVYANEEQDVFTFEHIQFSPIEIYFSPSGIPNVNELDLQVRENIISINLLEVLYES</sequence>
<dbReference type="SUPFAM" id="SSF54523">
    <property type="entry name" value="Pili subunits"/>
    <property type="match status" value="1"/>
</dbReference>
<gene>
    <name evidence="2" type="ORF">DXX92_05645</name>
</gene>